<proteinExistence type="predicted"/>
<dbReference type="OrthoDB" id="6134728at2759"/>
<keyword evidence="1" id="KW-1185">Reference proteome</keyword>
<evidence type="ECO:0000313" key="2">
    <source>
        <dbReference type="RefSeq" id="XP_022295483.1"/>
    </source>
</evidence>
<accession>A0A8B8AXM5</accession>
<name>A0A8B8AXM5_CRAVI</name>
<sequence length="593" mass="68598">MFEKQNGLVEFANIYCSGNLGMDLTLCLGAPVNKQHTYCLGLRFANEFSLLFDSEVSYGRNTDVNDLYHLLSLEFYGTEEQYKRILNIICRFELEADNVELFCRFVDSSVTDETSLDDKKKILNTNVERVRNQTKSSADCELYALSSVFHVDIIIDKTGNENWETYMSVVCTYAGCFDSPIILQRKQGAFIPYVTHLEECSCHQTIPKIQGHIGQIKDNIHEAILRTPCCPSDGRRHNHQHMKHLQDVRTFWPTCIEYKMPTDDISVVIERLDDEDRRLDQINGGKGSLAKAMAKELHGDENQCLTRDILNAIGGDELDLDTKLLNLSIWLKVPIYVFWSVASVPSENNRLYFWTHYTPDKSLPTTKSDCRFYVTLFHNGPQSSFDRIVPKKGCNCQIPPPLSLLRNSYNIERHYLKCVAPEERHNFLLRFLTDAPETDMFEIEFRNFPICSAYSSVNIAEQRVDMKKRTVDCVEDTRYSLLRCLSKEIFGSGNHFDMLLKELTNELMQNMEQYLPFIGDDIKEAFKDTNGEIEQNKKGYVKLSKFIKQRIEDELPCDELLLWLACTFFQTPIFVLRITDTKTSTESLFLKYD</sequence>
<organism evidence="1 2">
    <name type="scientific">Crassostrea virginica</name>
    <name type="common">Eastern oyster</name>
    <dbReference type="NCBI Taxonomy" id="6565"/>
    <lineage>
        <taxon>Eukaryota</taxon>
        <taxon>Metazoa</taxon>
        <taxon>Spiralia</taxon>
        <taxon>Lophotrochozoa</taxon>
        <taxon>Mollusca</taxon>
        <taxon>Bivalvia</taxon>
        <taxon>Autobranchia</taxon>
        <taxon>Pteriomorphia</taxon>
        <taxon>Ostreida</taxon>
        <taxon>Ostreoidea</taxon>
        <taxon>Ostreidae</taxon>
        <taxon>Crassostrea</taxon>
    </lineage>
</organism>
<dbReference type="Proteomes" id="UP000694844">
    <property type="component" value="Chromosome 7"/>
</dbReference>
<evidence type="ECO:0000313" key="1">
    <source>
        <dbReference type="Proteomes" id="UP000694844"/>
    </source>
</evidence>
<dbReference type="AlphaFoldDB" id="A0A8B8AXM5"/>
<protein>
    <submittedName>
        <fullName evidence="2">Uncharacterized protein LOC111105463 isoform X1</fullName>
    </submittedName>
</protein>
<reference evidence="2" key="1">
    <citation type="submission" date="2025-08" db="UniProtKB">
        <authorList>
            <consortium name="RefSeq"/>
        </authorList>
    </citation>
    <scope>IDENTIFICATION</scope>
    <source>
        <tissue evidence="2">Whole sample</tissue>
    </source>
</reference>
<gene>
    <name evidence="2" type="primary">LOC111105463</name>
</gene>
<dbReference type="KEGG" id="cvn:111105463"/>
<dbReference type="GeneID" id="111105463"/>
<dbReference type="RefSeq" id="XP_022295483.1">
    <property type="nucleotide sequence ID" value="XM_022439775.1"/>
</dbReference>